<sequence>MPEKRRSRAAVTPCFAGPQRKKRVTPQGHCGISHDARDSVNENKEFTLSPHGELFRATRNHVTDTSRKLRACFRCFAEVVTNVSFKGCAEGASRSSGFTNMSGDVLILTDPCAITLRARHISPLISRRATLALKVSQELCIGVQSNQNQVRDYPCQRGSIAKPSLAVRAYNLCCEITIFVENTNEVTEDPKGRQATHCVGPPAFFVENARWAGHLETWRTSETSKSTRSNRVGDICRLITCFPKPGERLETGCQLMQCNIAMLLFPALCQVIPLLVQKEARDIQRTYQILIMLLKNISGLLFLVASAASRFSMSTDRYTVPIPEGIIILETRKQLNDMADQYPMGTLDDRNGGYYLLDHDATVLAIASDSLCEELDSSMESAKRFHSNDPISDNEAEDVAPGKAEAANPGLSNHCTHPRCHTHALCRTYSDCYVCSSSFHWCF</sequence>
<organism evidence="2">
    <name type="scientific">Aspergillus niger</name>
    <dbReference type="NCBI Taxonomy" id="5061"/>
    <lineage>
        <taxon>Eukaryota</taxon>
        <taxon>Fungi</taxon>
        <taxon>Dikarya</taxon>
        <taxon>Ascomycota</taxon>
        <taxon>Pezizomycotina</taxon>
        <taxon>Eurotiomycetes</taxon>
        <taxon>Eurotiomycetidae</taxon>
        <taxon>Eurotiales</taxon>
        <taxon>Aspergillaceae</taxon>
        <taxon>Aspergillus</taxon>
        <taxon>Aspergillus subgen. Circumdati</taxon>
    </lineage>
</organism>
<dbReference type="GeneID" id="4991352"/>
<gene>
    <name evidence="2" type="ORF">An04g09490</name>
</gene>
<feature type="region of interest" description="Disordered" evidence="1">
    <location>
        <begin position="383"/>
        <end position="408"/>
    </location>
</feature>
<name>A0AAJ8DYF7_ASPNG</name>
<proteinExistence type="predicted"/>
<reference evidence="2" key="2">
    <citation type="submission" date="2025-08" db="UniProtKB">
        <authorList>
            <consortium name="RefSeq"/>
        </authorList>
    </citation>
    <scope>IDENTIFICATION</scope>
</reference>
<evidence type="ECO:0000313" key="2">
    <source>
        <dbReference type="RefSeq" id="XP_059600710.1"/>
    </source>
</evidence>
<dbReference type="VEuPathDB" id="FungiDB:An04g09490"/>
<dbReference type="RefSeq" id="XP_059600710.1">
    <property type="nucleotide sequence ID" value="XM_059747773.1"/>
</dbReference>
<dbReference type="KEGG" id="ang:An04g09490"/>
<evidence type="ECO:0000256" key="1">
    <source>
        <dbReference type="SAM" id="MobiDB-lite"/>
    </source>
</evidence>
<protein>
    <submittedName>
        <fullName evidence="2">Uncharacterized protein</fullName>
    </submittedName>
</protein>
<accession>A0AAJ8DYF7</accession>
<dbReference type="AlphaFoldDB" id="A0AAJ8DYF7"/>
<reference evidence="2" key="1">
    <citation type="submission" date="2025-02" db="EMBL/GenBank/DDBJ databases">
        <authorList>
            <consortium name="NCBI Genome Project"/>
        </authorList>
    </citation>
    <scope>NUCLEOTIDE SEQUENCE</scope>
</reference>